<reference evidence="4" key="1">
    <citation type="submission" date="2017-10" db="EMBL/GenBank/DDBJ databases">
        <authorList>
            <person name="Frank J."/>
        </authorList>
    </citation>
    <scope>NUCLEOTIDE SEQUENCE [LARGE SCALE GENOMIC DNA]</scope>
</reference>
<evidence type="ECO:0000259" key="2">
    <source>
        <dbReference type="PROSITE" id="PS50878"/>
    </source>
</evidence>
<dbReference type="InterPro" id="IPR051083">
    <property type="entry name" value="GrpII_Intron_Splice-Mob/Def"/>
</dbReference>
<sequence>MLLLIGMRISDKNVLHLIKMWLKAPVVEEGKPGGWRKNKIGTPQGSVISPLLANIYLHMLDKAVNRENGVFYKYGITNHTLCG</sequence>
<organism evidence="3 4">
    <name type="scientific">Kuenenia stuttgartiensis</name>
    <dbReference type="NCBI Taxonomy" id="174633"/>
    <lineage>
        <taxon>Bacteria</taxon>
        <taxon>Pseudomonadati</taxon>
        <taxon>Planctomycetota</taxon>
        <taxon>Candidatus Brocadiia</taxon>
        <taxon>Candidatus Brocadiales</taxon>
        <taxon>Candidatus Brocadiaceae</taxon>
        <taxon>Candidatus Kuenenia</taxon>
    </lineage>
</organism>
<comment type="similarity">
    <text evidence="1">Belongs to the bacterial reverse transcriptase family.</text>
</comment>
<keyword evidence="4" id="KW-1185">Reference proteome</keyword>
<protein>
    <submittedName>
        <fullName evidence="3">Strong similarity to group II intron-encoded protein LtrA</fullName>
        <ecNumber evidence="3">2.7.7.49</ecNumber>
    </submittedName>
</protein>
<dbReference type="KEGG" id="kst:KSMBR1_2340"/>
<dbReference type="InterPro" id="IPR043502">
    <property type="entry name" value="DNA/RNA_pol_sf"/>
</dbReference>
<dbReference type="InterPro" id="IPR000477">
    <property type="entry name" value="RT_dom"/>
</dbReference>
<keyword evidence="3" id="KW-0808">Transferase</keyword>
<gene>
    <name evidence="3" type="primary">ltrA_3</name>
    <name evidence="3" type="ORF">KSMBR1_2340</name>
</gene>
<dbReference type="PANTHER" id="PTHR34047:SF8">
    <property type="entry name" value="PROTEIN YKFC"/>
    <property type="match status" value="1"/>
</dbReference>
<dbReference type="EMBL" id="LT934425">
    <property type="protein sequence ID" value="SOH04835.1"/>
    <property type="molecule type" value="Genomic_DNA"/>
</dbReference>
<dbReference type="GO" id="GO:0003964">
    <property type="term" value="F:RNA-directed DNA polymerase activity"/>
    <property type="evidence" value="ECO:0007669"/>
    <property type="project" value="UniProtKB-EC"/>
</dbReference>
<dbReference type="AlphaFoldDB" id="A0A2C9CGQ3"/>
<dbReference type="PROSITE" id="PS50878">
    <property type="entry name" value="RT_POL"/>
    <property type="match status" value="1"/>
</dbReference>
<dbReference type="Proteomes" id="UP000221734">
    <property type="component" value="Chromosome Kuenenia_stuttgartiensis_MBR1"/>
</dbReference>
<proteinExistence type="inferred from homology"/>
<keyword evidence="3" id="KW-0548">Nucleotidyltransferase</keyword>
<feature type="domain" description="Reverse transcriptase" evidence="2">
    <location>
        <begin position="1"/>
        <end position="83"/>
    </location>
</feature>
<name>A0A2C9CGQ3_KUEST</name>
<evidence type="ECO:0000256" key="1">
    <source>
        <dbReference type="ARBA" id="ARBA00034120"/>
    </source>
</evidence>
<dbReference type="PANTHER" id="PTHR34047">
    <property type="entry name" value="NUCLEAR INTRON MATURASE 1, MITOCHONDRIAL-RELATED"/>
    <property type="match status" value="1"/>
</dbReference>
<accession>A0A2C9CGQ3</accession>
<evidence type="ECO:0000313" key="4">
    <source>
        <dbReference type="Proteomes" id="UP000221734"/>
    </source>
</evidence>
<dbReference type="EC" id="2.7.7.49" evidence="3"/>
<dbReference type="SUPFAM" id="SSF56672">
    <property type="entry name" value="DNA/RNA polymerases"/>
    <property type="match status" value="1"/>
</dbReference>
<evidence type="ECO:0000313" key="3">
    <source>
        <dbReference type="EMBL" id="SOH04835.1"/>
    </source>
</evidence>